<evidence type="ECO:0000256" key="1">
    <source>
        <dbReference type="SAM" id="Phobius"/>
    </source>
</evidence>
<reference evidence="2 3" key="1">
    <citation type="submission" date="2015-09" db="EMBL/GenBank/DDBJ databases">
        <authorList>
            <consortium name="Pathogen Informatics"/>
        </authorList>
    </citation>
    <scope>NUCLEOTIDE SEQUENCE [LARGE SCALE GENOMIC DNA]</scope>
    <source>
        <strain evidence="2 3">2789STDY5608838</strain>
    </source>
</reference>
<keyword evidence="1" id="KW-0812">Transmembrane</keyword>
<feature type="transmembrane region" description="Helical" evidence="1">
    <location>
        <begin position="86"/>
        <end position="106"/>
    </location>
</feature>
<organism evidence="2 3">
    <name type="scientific">Blautia obeum</name>
    <dbReference type="NCBI Taxonomy" id="40520"/>
    <lineage>
        <taxon>Bacteria</taxon>
        <taxon>Bacillati</taxon>
        <taxon>Bacillota</taxon>
        <taxon>Clostridia</taxon>
        <taxon>Lachnospirales</taxon>
        <taxon>Lachnospiraceae</taxon>
        <taxon>Blautia</taxon>
    </lineage>
</organism>
<dbReference type="RefSeq" id="WP_330380525.1">
    <property type="nucleotide sequence ID" value="NZ_CYZA01000001.1"/>
</dbReference>
<proteinExistence type="predicted"/>
<protein>
    <submittedName>
        <fullName evidence="2">Uncharacterized protein</fullName>
    </submittedName>
</protein>
<feature type="transmembrane region" description="Helical" evidence="1">
    <location>
        <begin position="112"/>
        <end position="136"/>
    </location>
</feature>
<evidence type="ECO:0000313" key="2">
    <source>
        <dbReference type="EMBL" id="CUN47980.1"/>
    </source>
</evidence>
<sequence length="156" mass="17771">MKIRKMKSNLDERQELKLLKIEHNGCWIAFWGLLIVMAIQMIVGNDSIKNLAGEGAVLMSLAFYLLVACIRNGIWDRRLKPNFKTNVIVSSIAAVLTGIIWFSVSYRNYHKLIGSIATGIIMFVQVEILCLLALMISSKIYKRRVQKLEEDENPSN</sequence>
<gene>
    <name evidence="2" type="ORF">ERS852395_00497</name>
</gene>
<dbReference type="AlphaFoldDB" id="A0A173X9N0"/>
<keyword evidence="1" id="KW-1133">Transmembrane helix</keyword>
<name>A0A173X9N0_9FIRM</name>
<feature type="transmembrane region" description="Helical" evidence="1">
    <location>
        <begin position="55"/>
        <end position="74"/>
    </location>
</feature>
<keyword evidence="1" id="KW-0472">Membrane</keyword>
<feature type="transmembrane region" description="Helical" evidence="1">
    <location>
        <begin position="21"/>
        <end position="43"/>
    </location>
</feature>
<dbReference type="Pfam" id="PF20563">
    <property type="entry name" value="DUF6773"/>
    <property type="match status" value="1"/>
</dbReference>
<dbReference type="EMBL" id="CYZA01000001">
    <property type="protein sequence ID" value="CUN47980.1"/>
    <property type="molecule type" value="Genomic_DNA"/>
</dbReference>
<evidence type="ECO:0000313" key="3">
    <source>
        <dbReference type="Proteomes" id="UP000095447"/>
    </source>
</evidence>
<dbReference type="InterPro" id="IPR046664">
    <property type="entry name" value="DUF6773"/>
</dbReference>
<accession>A0A173X9N0</accession>
<dbReference type="Proteomes" id="UP000095447">
    <property type="component" value="Unassembled WGS sequence"/>
</dbReference>